<keyword evidence="2" id="KW-1185">Reference proteome</keyword>
<dbReference type="Proteomes" id="UP000521872">
    <property type="component" value="Unassembled WGS sequence"/>
</dbReference>
<dbReference type="AlphaFoldDB" id="A0A8H4VM98"/>
<protein>
    <submittedName>
        <fullName evidence="1">Uncharacterized protein</fullName>
    </submittedName>
</protein>
<comment type="caution">
    <text evidence="1">The sequence shown here is derived from an EMBL/GenBank/DDBJ whole genome shotgun (WGS) entry which is preliminary data.</text>
</comment>
<evidence type="ECO:0000313" key="2">
    <source>
        <dbReference type="Proteomes" id="UP000521872"/>
    </source>
</evidence>
<gene>
    <name evidence="1" type="ORF">D9613_002542</name>
</gene>
<name>A0A8H4VM98_9AGAR</name>
<dbReference type="EMBL" id="JAACJL010000044">
    <property type="protein sequence ID" value="KAF4614787.1"/>
    <property type="molecule type" value="Genomic_DNA"/>
</dbReference>
<accession>A0A8H4VM98</accession>
<organism evidence="1 2">
    <name type="scientific">Agrocybe pediades</name>
    <dbReference type="NCBI Taxonomy" id="84607"/>
    <lineage>
        <taxon>Eukaryota</taxon>
        <taxon>Fungi</taxon>
        <taxon>Dikarya</taxon>
        <taxon>Basidiomycota</taxon>
        <taxon>Agaricomycotina</taxon>
        <taxon>Agaricomycetes</taxon>
        <taxon>Agaricomycetidae</taxon>
        <taxon>Agaricales</taxon>
        <taxon>Agaricineae</taxon>
        <taxon>Strophariaceae</taxon>
        <taxon>Agrocybe</taxon>
    </lineage>
</organism>
<proteinExistence type="predicted"/>
<reference evidence="1 2" key="1">
    <citation type="submission" date="2019-12" db="EMBL/GenBank/DDBJ databases">
        <authorList>
            <person name="Floudas D."/>
            <person name="Bentzer J."/>
            <person name="Ahren D."/>
            <person name="Johansson T."/>
            <person name="Persson P."/>
            <person name="Tunlid A."/>
        </authorList>
    </citation>
    <scope>NUCLEOTIDE SEQUENCE [LARGE SCALE GENOMIC DNA]</scope>
    <source>
        <strain evidence="1 2">CBS 102.39</strain>
    </source>
</reference>
<sequence length="136" mass="14963">MDGKSSVTEIASLHEWFQGWVDGRNGEQDLVGLPVALSSRFVPAKDHETESGRAELKEALMNAFAHSAFSQIHITTAYGFKGSKGLGTSVHPSWRTALYQVIFVNSWYWDGTMADQQLAHTESTKAANYLSIAEQG</sequence>
<evidence type="ECO:0000313" key="1">
    <source>
        <dbReference type="EMBL" id="KAF4614787.1"/>
    </source>
</evidence>